<dbReference type="GeneID" id="29072467"/>
<keyword evidence="1" id="KW-0934">Plastid</keyword>
<dbReference type="EMBL" id="KX284713">
    <property type="protein sequence ID" value="AOM65096.1"/>
    <property type="molecule type" value="Genomic_DNA"/>
</dbReference>
<evidence type="ECO:0000313" key="1">
    <source>
        <dbReference type="EMBL" id="AOM65096.1"/>
    </source>
</evidence>
<sequence length="68" mass="8176">MNILNKYIYIKAINNKINIQIANYLYKKGRIVGEKILFNYKRVPIIELDNYTRIWMLPEELDIATNDQ</sequence>
<name>A0A1C9C9N0_9FLOR</name>
<dbReference type="AlphaFoldDB" id="A0A1C9C9N0"/>
<gene>
    <name evidence="1" type="primary">petP</name>
    <name evidence="1" type="ORF">Sebd_009</name>
</gene>
<geneLocation type="plastid" evidence="1"/>
<organism evidence="1">
    <name type="scientific">Sebdenia flabellata</name>
    <dbReference type="NCBI Taxonomy" id="42024"/>
    <lineage>
        <taxon>Eukaryota</taxon>
        <taxon>Rhodophyta</taxon>
        <taxon>Florideophyceae</taxon>
        <taxon>Rhodymeniophycidae</taxon>
        <taxon>Sebdeniales</taxon>
        <taxon>Sebdeniaceae</taxon>
        <taxon>Sebdenia</taxon>
    </lineage>
</organism>
<dbReference type="RefSeq" id="YP_009296161.1">
    <property type="nucleotide sequence ID" value="NC_031170.1"/>
</dbReference>
<proteinExistence type="predicted"/>
<reference evidence="1" key="1">
    <citation type="journal article" date="2016" name="BMC Biol.">
        <title>Parallel evolution of highly conserved plastid genome architecture in red seaweeds and seed plants.</title>
        <authorList>
            <person name="Lee J."/>
            <person name="Cho C.H."/>
            <person name="Park S.I."/>
            <person name="Choi J.W."/>
            <person name="Song H.S."/>
            <person name="West J.A."/>
            <person name="Bhattacharya D."/>
            <person name="Yoon H.S."/>
        </authorList>
    </citation>
    <scope>NUCLEOTIDE SEQUENCE</scope>
</reference>
<protein>
    <submittedName>
        <fullName evidence="1">Cytochrome b6-f complex subunit</fullName>
    </submittedName>
</protein>
<accession>A0A1C9C9N0</accession>